<protein>
    <submittedName>
        <fullName evidence="11">MIP/aquaporin family protein</fullName>
    </submittedName>
</protein>
<dbReference type="InterPro" id="IPR034294">
    <property type="entry name" value="Aquaporin_transptr"/>
</dbReference>
<evidence type="ECO:0000256" key="3">
    <source>
        <dbReference type="ARBA" id="ARBA00022448"/>
    </source>
</evidence>
<comment type="similarity">
    <text evidence="2 8">Belongs to the MIP/aquaporin (TC 1.A.8) family.</text>
</comment>
<dbReference type="PANTHER" id="PTHR19139:SF199">
    <property type="entry name" value="MIP17260P"/>
    <property type="match status" value="1"/>
</dbReference>
<evidence type="ECO:0000256" key="4">
    <source>
        <dbReference type="ARBA" id="ARBA00022475"/>
    </source>
</evidence>
<evidence type="ECO:0000256" key="7">
    <source>
        <dbReference type="ARBA" id="ARBA00023136"/>
    </source>
</evidence>
<dbReference type="NCBIfam" id="TIGR00861">
    <property type="entry name" value="MIP"/>
    <property type="match status" value="1"/>
</dbReference>
<feature type="transmembrane region" description="Helical" evidence="10">
    <location>
        <begin position="171"/>
        <end position="192"/>
    </location>
</feature>
<feature type="region of interest" description="Disordered" evidence="9">
    <location>
        <begin position="296"/>
        <end position="354"/>
    </location>
</feature>
<dbReference type="Pfam" id="PF00230">
    <property type="entry name" value="MIP"/>
    <property type="match status" value="1"/>
</dbReference>
<dbReference type="PRINTS" id="PR00783">
    <property type="entry name" value="MINTRINSICP"/>
</dbReference>
<feature type="transmembrane region" description="Helical" evidence="10">
    <location>
        <begin position="43"/>
        <end position="62"/>
    </location>
</feature>
<keyword evidence="12" id="KW-1185">Reference proteome</keyword>
<dbReference type="RefSeq" id="WP_345178792.1">
    <property type="nucleotide sequence ID" value="NZ_BAABFQ010000007.1"/>
</dbReference>
<dbReference type="PROSITE" id="PS00221">
    <property type="entry name" value="MIP"/>
    <property type="match status" value="1"/>
</dbReference>
<feature type="transmembrane region" description="Helical" evidence="10">
    <location>
        <begin position="135"/>
        <end position="159"/>
    </location>
</feature>
<dbReference type="PANTHER" id="PTHR19139">
    <property type="entry name" value="AQUAPORIN TRANSPORTER"/>
    <property type="match status" value="1"/>
</dbReference>
<dbReference type="InterPro" id="IPR023271">
    <property type="entry name" value="Aquaporin-like"/>
</dbReference>
<evidence type="ECO:0000256" key="2">
    <source>
        <dbReference type="ARBA" id="ARBA00006175"/>
    </source>
</evidence>
<feature type="transmembrane region" description="Helical" evidence="10">
    <location>
        <begin position="92"/>
        <end position="115"/>
    </location>
</feature>
<organism evidence="11 12">
    <name type="scientific">Nocardioides caricicola</name>
    <dbReference type="NCBI Taxonomy" id="634770"/>
    <lineage>
        <taxon>Bacteria</taxon>
        <taxon>Bacillati</taxon>
        <taxon>Actinomycetota</taxon>
        <taxon>Actinomycetes</taxon>
        <taxon>Propionibacteriales</taxon>
        <taxon>Nocardioidaceae</taxon>
        <taxon>Nocardioides</taxon>
    </lineage>
</organism>
<feature type="transmembrane region" description="Helical" evidence="10">
    <location>
        <begin position="18"/>
        <end position="37"/>
    </location>
</feature>
<evidence type="ECO:0000256" key="9">
    <source>
        <dbReference type="SAM" id="MobiDB-lite"/>
    </source>
</evidence>
<keyword evidence="5 8" id="KW-0812">Transmembrane</keyword>
<keyword evidence="6 10" id="KW-1133">Transmembrane helix</keyword>
<keyword evidence="3 8" id="KW-0813">Transport</keyword>
<evidence type="ECO:0000256" key="6">
    <source>
        <dbReference type="ARBA" id="ARBA00022989"/>
    </source>
</evidence>
<evidence type="ECO:0000313" key="11">
    <source>
        <dbReference type="EMBL" id="MFC5493939.1"/>
    </source>
</evidence>
<proteinExistence type="inferred from homology"/>
<dbReference type="InterPro" id="IPR000425">
    <property type="entry name" value="MIP"/>
</dbReference>
<dbReference type="Proteomes" id="UP001595956">
    <property type="component" value="Unassembled WGS sequence"/>
</dbReference>
<dbReference type="CDD" id="cd00333">
    <property type="entry name" value="MIP"/>
    <property type="match status" value="1"/>
</dbReference>
<comment type="caution">
    <text evidence="11">The sequence shown here is derived from an EMBL/GenBank/DDBJ whole genome shotgun (WGS) entry which is preliminary data.</text>
</comment>
<dbReference type="SUPFAM" id="SSF81338">
    <property type="entry name" value="Aquaporin-like"/>
    <property type="match status" value="1"/>
</dbReference>
<dbReference type="EMBL" id="JBHSMD010000004">
    <property type="protein sequence ID" value="MFC5493939.1"/>
    <property type="molecule type" value="Genomic_DNA"/>
</dbReference>
<keyword evidence="4" id="KW-1003">Cell membrane</keyword>
<name>A0ABW0N186_9ACTN</name>
<dbReference type="Gene3D" id="1.20.1080.10">
    <property type="entry name" value="Glycerol uptake facilitator protein"/>
    <property type="match status" value="1"/>
</dbReference>
<evidence type="ECO:0000256" key="5">
    <source>
        <dbReference type="ARBA" id="ARBA00022692"/>
    </source>
</evidence>
<dbReference type="InterPro" id="IPR022357">
    <property type="entry name" value="MIP_CS"/>
</dbReference>
<reference evidence="12" key="1">
    <citation type="journal article" date="2019" name="Int. J. Syst. Evol. Microbiol.">
        <title>The Global Catalogue of Microorganisms (GCM) 10K type strain sequencing project: providing services to taxonomists for standard genome sequencing and annotation.</title>
        <authorList>
            <consortium name="The Broad Institute Genomics Platform"/>
            <consortium name="The Broad Institute Genome Sequencing Center for Infectious Disease"/>
            <person name="Wu L."/>
            <person name="Ma J."/>
        </authorList>
    </citation>
    <scope>NUCLEOTIDE SEQUENCE [LARGE SCALE GENOMIC DNA]</scope>
    <source>
        <strain evidence="12">KACC 13778</strain>
    </source>
</reference>
<evidence type="ECO:0000313" key="12">
    <source>
        <dbReference type="Proteomes" id="UP001595956"/>
    </source>
</evidence>
<accession>A0ABW0N186</accession>
<sequence>MAEQPTPPTIQHKLTAEVIGTFVLVFFGCGSVVYPALGGGTSTITTIGLTFGIAVMVMAYAFGRVSGAHFNPAVSVGAAISGRMTWKNVGPYVVAQLAGALLGALALFVLLQGFADFDAEGNMGQNSFGDVGSGYEWWAAFLLELVMAAVFLTVILAVTDERFEHPSLAPLTIGFTLAAIHFVAIPATGTSVNPARSIGPALFAGPDAIEQLWLFILAPLIGAALAGIAYPLLFGRGGDPLPGSGIAFGRPRVVEGPDQYQQQWNQETATSGSTGSSTGSSTYTAAPIVQDGWQWDPVGQQWHPVGHTPEQWRAHQIAQQEAEEQAARQQAAQQPSGNQFPESEPGDGGTQIRQ</sequence>
<keyword evidence="7 10" id="KW-0472">Membrane</keyword>
<comment type="subcellular location">
    <subcellularLocation>
        <location evidence="1">Cell membrane</location>
        <topology evidence="1">Multi-pass membrane protein</topology>
    </subcellularLocation>
</comment>
<evidence type="ECO:0000256" key="8">
    <source>
        <dbReference type="RuleBase" id="RU000477"/>
    </source>
</evidence>
<gene>
    <name evidence="11" type="ORF">ACFPKY_12560</name>
</gene>
<feature type="transmembrane region" description="Helical" evidence="10">
    <location>
        <begin position="212"/>
        <end position="233"/>
    </location>
</feature>
<evidence type="ECO:0000256" key="10">
    <source>
        <dbReference type="SAM" id="Phobius"/>
    </source>
</evidence>
<evidence type="ECO:0000256" key="1">
    <source>
        <dbReference type="ARBA" id="ARBA00004651"/>
    </source>
</evidence>